<organism evidence="11 12">
    <name type="scientific">Aspergillus wentii DTO 134E9</name>
    <dbReference type="NCBI Taxonomy" id="1073089"/>
    <lineage>
        <taxon>Eukaryota</taxon>
        <taxon>Fungi</taxon>
        <taxon>Dikarya</taxon>
        <taxon>Ascomycota</taxon>
        <taxon>Pezizomycotina</taxon>
        <taxon>Eurotiomycetes</taxon>
        <taxon>Eurotiomycetidae</taxon>
        <taxon>Eurotiales</taxon>
        <taxon>Aspergillaceae</taxon>
        <taxon>Aspergillus</taxon>
        <taxon>Aspergillus subgen. Cremei</taxon>
    </lineage>
</organism>
<dbReference type="PANTHER" id="PTHR16140:SF0">
    <property type="entry name" value="NON-STRUCTURAL MAINTENANCE OF CHROMOSOMES ELEMENT 4"/>
    <property type="match status" value="1"/>
</dbReference>
<keyword evidence="5 7" id="KW-0234">DNA repair</keyword>
<evidence type="ECO:0000256" key="1">
    <source>
        <dbReference type="ARBA" id="ARBA00004123"/>
    </source>
</evidence>
<dbReference type="Pfam" id="PF15412">
    <property type="entry name" value="Nse4-Nse3_bdg"/>
    <property type="match status" value="1"/>
</dbReference>
<comment type="subunit">
    <text evidence="7">Component of the SMC5-SMC6 complex.</text>
</comment>
<dbReference type="GO" id="GO:0006310">
    <property type="term" value="P:DNA recombination"/>
    <property type="evidence" value="ECO:0007669"/>
    <property type="project" value="UniProtKB-UniRule"/>
</dbReference>
<dbReference type="GO" id="GO:0006281">
    <property type="term" value="P:DNA repair"/>
    <property type="evidence" value="ECO:0007669"/>
    <property type="project" value="UniProtKB-UniRule"/>
</dbReference>
<feature type="compositionally biased region" description="Polar residues" evidence="8">
    <location>
        <begin position="18"/>
        <end position="35"/>
    </location>
</feature>
<dbReference type="InterPro" id="IPR029225">
    <property type="entry name" value="Nse4_Nse3-bd"/>
</dbReference>
<dbReference type="AlphaFoldDB" id="A0A1L9S3A2"/>
<accession>A0A1L9S3A2</accession>
<dbReference type="GeneID" id="63750021"/>
<evidence type="ECO:0000256" key="6">
    <source>
        <dbReference type="ARBA" id="ARBA00023242"/>
    </source>
</evidence>
<dbReference type="Pfam" id="PF08743">
    <property type="entry name" value="Nse4_C"/>
    <property type="match status" value="1"/>
</dbReference>
<evidence type="ECO:0000256" key="3">
    <source>
        <dbReference type="ARBA" id="ARBA00022763"/>
    </source>
</evidence>
<feature type="domain" description="Nse4/EID protein Nse3/MAGE-binding" evidence="10">
    <location>
        <begin position="154"/>
        <end position="197"/>
    </location>
</feature>
<dbReference type="OrthoDB" id="361242at2759"/>
<evidence type="ECO:0000259" key="9">
    <source>
        <dbReference type="Pfam" id="PF08743"/>
    </source>
</evidence>
<dbReference type="STRING" id="1073089.A0A1L9S3A2"/>
<keyword evidence="6 7" id="KW-0539">Nucleus</keyword>
<proteinExistence type="inferred from homology"/>
<evidence type="ECO:0000259" key="10">
    <source>
        <dbReference type="Pfam" id="PF15412"/>
    </source>
</evidence>
<evidence type="ECO:0000313" key="11">
    <source>
        <dbReference type="EMBL" id="OJJ41623.1"/>
    </source>
</evidence>
<dbReference type="PANTHER" id="PTHR16140">
    <property type="entry name" value="NON-STRUCTURAL MAINTENANCE OF CHROMOSOMES ELEMENT 4"/>
    <property type="match status" value="1"/>
</dbReference>
<evidence type="ECO:0000256" key="2">
    <source>
        <dbReference type="ARBA" id="ARBA00008997"/>
    </source>
</evidence>
<evidence type="ECO:0000256" key="8">
    <source>
        <dbReference type="SAM" id="MobiDB-lite"/>
    </source>
</evidence>
<dbReference type="EMBL" id="KV878209">
    <property type="protein sequence ID" value="OJJ41623.1"/>
    <property type="molecule type" value="Genomic_DNA"/>
</dbReference>
<evidence type="ECO:0000313" key="12">
    <source>
        <dbReference type="Proteomes" id="UP000184383"/>
    </source>
</evidence>
<evidence type="ECO:0000256" key="5">
    <source>
        <dbReference type="ARBA" id="ARBA00023204"/>
    </source>
</evidence>
<reference evidence="12" key="1">
    <citation type="journal article" date="2017" name="Genome Biol.">
        <title>Comparative genomics reveals high biological diversity and specific adaptations in the industrially and medically important fungal genus Aspergillus.</title>
        <authorList>
            <person name="de Vries R.P."/>
            <person name="Riley R."/>
            <person name="Wiebenga A."/>
            <person name="Aguilar-Osorio G."/>
            <person name="Amillis S."/>
            <person name="Uchima C.A."/>
            <person name="Anderluh G."/>
            <person name="Asadollahi M."/>
            <person name="Askin M."/>
            <person name="Barry K."/>
            <person name="Battaglia E."/>
            <person name="Bayram O."/>
            <person name="Benocci T."/>
            <person name="Braus-Stromeyer S.A."/>
            <person name="Caldana C."/>
            <person name="Canovas D."/>
            <person name="Cerqueira G.C."/>
            <person name="Chen F."/>
            <person name="Chen W."/>
            <person name="Choi C."/>
            <person name="Clum A."/>
            <person name="Dos Santos R.A."/>
            <person name="Damasio A.R."/>
            <person name="Diallinas G."/>
            <person name="Emri T."/>
            <person name="Fekete E."/>
            <person name="Flipphi M."/>
            <person name="Freyberg S."/>
            <person name="Gallo A."/>
            <person name="Gournas C."/>
            <person name="Habgood R."/>
            <person name="Hainaut M."/>
            <person name="Harispe M.L."/>
            <person name="Henrissat B."/>
            <person name="Hilden K.S."/>
            <person name="Hope R."/>
            <person name="Hossain A."/>
            <person name="Karabika E."/>
            <person name="Karaffa L."/>
            <person name="Karanyi Z."/>
            <person name="Krasevec N."/>
            <person name="Kuo A."/>
            <person name="Kusch H."/>
            <person name="LaButti K."/>
            <person name="Lagendijk E.L."/>
            <person name="Lapidus A."/>
            <person name="Levasseur A."/>
            <person name="Lindquist E."/>
            <person name="Lipzen A."/>
            <person name="Logrieco A.F."/>
            <person name="MacCabe A."/>
            <person name="Maekelae M.R."/>
            <person name="Malavazi I."/>
            <person name="Melin P."/>
            <person name="Meyer V."/>
            <person name="Mielnichuk N."/>
            <person name="Miskei M."/>
            <person name="Molnar A.P."/>
            <person name="Mule G."/>
            <person name="Ngan C.Y."/>
            <person name="Orejas M."/>
            <person name="Orosz E."/>
            <person name="Ouedraogo J.P."/>
            <person name="Overkamp K.M."/>
            <person name="Park H.-S."/>
            <person name="Perrone G."/>
            <person name="Piumi F."/>
            <person name="Punt P.J."/>
            <person name="Ram A.F."/>
            <person name="Ramon A."/>
            <person name="Rauscher S."/>
            <person name="Record E."/>
            <person name="Riano-Pachon D.M."/>
            <person name="Robert V."/>
            <person name="Roehrig J."/>
            <person name="Ruller R."/>
            <person name="Salamov A."/>
            <person name="Salih N.S."/>
            <person name="Samson R.A."/>
            <person name="Sandor E."/>
            <person name="Sanguinetti M."/>
            <person name="Schuetze T."/>
            <person name="Sepcic K."/>
            <person name="Shelest E."/>
            <person name="Sherlock G."/>
            <person name="Sophianopoulou V."/>
            <person name="Squina F.M."/>
            <person name="Sun H."/>
            <person name="Susca A."/>
            <person name="Todd R.B."/>
            <person name="Tsang A."/>
            <person name="Unkles S.E."/>
            <person name="van de Wiele N."/>
            <person name="van Rossen-Uffink D."/>
            <person name="Oliveira J.V."/>
            <person name="Vesth T.C."/>
            <person name="Visser J."/>
            <person name="Yu J.-H."/>
            <person name="Zhou M."/>
            <person name="Andersen M.R."/>
            <person name="Archer D.B."/>
            <person name="Baker S.E."/>
            <person name="Benoit I."/>
            <person name="Brakhage A.A."/>
            <person name="Braus G.H."/>
            <person name="Fischer R."/>
            <person name="Frisvad J.C."/>
            <person name="Goldman G.H."/>
            <person name="Houbraken J."/>
            <person name="Oakley B."/>
            <person name="Pocsi I."/>
            <person name="Scazzocchio C."/>
            <person name="Seiboth B."/>
            <person name="vanKuyk P.A."/>
            <person name="Wortman J."/>
            <person name="Dyer P.S."/>
            <person name="Grigoriev I.V."/>
        </authorList>
    </citation>
    <scope>NUCLEOTIDE SEQUENCE [LARGE SCALE GENOMIC DNA]</scope>
    <source>
        <strain evidence="12">DTO 134E9</strain>
    </source>
</reference>
<feature type="compositionally biased region" description="Acidic residues" evidence="8">
    <location>
        <begin position="222"/>
        <end position="231"/>
    </location>
</feature>
<dbReference type="InterPro" id="IPR014854">
    <property type="entry name" value="Nse4_C"/>
</dbReference>
<sequence>MPRNPRVVDSSLQEERSTSYQENGGFSNPSPSPTSSDKENRATRRKRGQTQTMASGGRASTTKRQRLANRTSNIQASQSQIPMSQQEIDTKYYDPDQDENERRRIRKGLRDLTRDLHDSRNEYLQAGNHGIRDTIFKANEFFEHVKQTSDATIDSRLLVSAADLSHKKTAQLSLGDATAGIDVDEFVSKCITFMRRGPEDPAALPSSTQRHRHRASGRTQADPEDSDDEGEGMNWDWLGRAACFRHNARPSISGFLLGPLSVQKRTRQVTQRRARERIDPSQAVRPQELQEEDLDQQETSNLTTMCKNINTLLTKTQRDGEENVNRELSSLEEEPSEEMIQDAMQKYNVSDDGGVPLFRFCINPKSFGQSVENLFYLSFLVRDGIVGLSMDSRGLPTLQTSQPYVPSEAQKKGVQKHQAVFSLDFDTWENLVDAFGITESIIPHRNEEEPQRNNRRGWHG</sequence>
<keyword evidence="3 7" id="KW-0227">DNA damage</keyword>
<name>A0A1L9S3A2_ASPWE</name>
<feature type="compositionally biased region" description="Polar residues" evidence="8">
    <location>
        <begin position="68"/>
        <end position="87"/>
    </location>
</feature>
<dbReference type="Proteomes" id="UP000184383">
    <property type="component" value="Unassembled WGS sequence"/>
</dbReference>
<feature type="compositionally biased region" description="Polar residues" evidence="8">
    <location>
        <begin position="49"/>
        <end position="60"/>
    </location>
</feature>
<dbReference type="InterPro" id="IPR027786">
    <property type="entry name" value="Nse4/EID"/>
</dbReference>
<dbReference type="GO" id="GO:0030915">
    <property type="term" value="C:Smc5-Smc6 complex"/>
    <property type="evidence" value="ECO:0007669"/>
    <property type="project" value="UniProtKB-UniRule"/>
</dbReference>
<comment type="subcellular location">
    <subcellularLocation>
        <location evidence="1 7">Nucleus</location>
    </subcellularLocation>
</comment>
<evidence type="ECO:0000256" key="4">
    <source>
        <dbReference type="ARBA" id="ARBA00023172"/>
    </source>
</evidence>
<feature type="region of interest" description="Disordered" evidence="8">
    <location>
        <begin position="1"/>
        <end position="100"/>
    </location>
</feature>
<comment type="similarity">
    <text evidence="2 7">Belongs to the NSE4 family.</text>
</comment>
<keyword evidence="12" id="KW-1185">Reference proteome</keyword>
<feature type="region of interest" description="Disordered" evidence="8">
    <location>
        <begin position="197"/>
        <end position="233"/>
    </location>
</feature>
<dbReference type="RefSeq" id="XP_040695299.1">
    <property type="nucleotide sequence ID" value="XM_040834173.1"/>
</dbReference>
<feature type="domain" description="Non-structural maintenance of chromosome element 4 C-terminal" evidence="9">
    <location>
        <begin position="355"/>
        <end position="442"/>
    </location>
</feature>
<feature type="region of interest" description="Disordered" evidence="8">
    <location>
        <begin position="267"/>
        <end position="296"/>
    </location>
</feature>
<dbReference type="GO" id="GO:0005634">
    <property type="term" value="C:nucleus"/>
    <property type="evidence" value="ECO:0007669"/>
    <property type="project" value="UniProtKB-SubCell"/>
</dbReference>
<keyword evidence="4 7" id="KW-0233">DNA recombination</keyword>
<evidence type="ECO:0000256" key="7">
    <source>
        <dbReference type="RuleBase" id="RU365071"/>
    </source>
</evidence>
<gene>
    <name evidence="11" type="ORF">ASPWEDRAFT_35205</name>
</gene>
<comment type="function">
    <text evidence="7">Component of the SMC5-SMC6 complex, that promotes sister chromatid alignment after DNA damage and facilitates double-stranded DNA breaks (DSBs) repair via homologous recombination between sister chromatids.</text>
</comment>
<dbReference type="VEuPathDB" id="FungiDB:ASPWEDRAFT_35205"/>
<protein>
    <recommendedName>
        <fullName evidence="7">Non-structural maintenance of chromosomes element 4</fullName>
    </recommendedName>
</protein>